<evidence type="ECO:0000313" key="2">
    <source>
        <dbReference type="Proteomes" id="UP001234297"/>
    </source>
</evidence>
<protein>
    <submittedName>
        <fullName evidence="1">Uncharacterized protein</fullName>
    </submittedName>
</protein>
<dbReference type="Proteomes" id="UP001234297">
    <property type="component" value="Chromosome 2"/>
</dbReference>
<keyword evidence="2" id="KW-1185">Reference proteome</keyword>
<reference evidence="1 2" key="1">
    <citation type="journal article" date="2022" name="Hortic Res">
        <title>A haplotype resolved chromosomal level avocado genome allows analysis of novel avocado genes.</title>
        <authorList>
            <person name="Nath O."/>
            <person name="Fletcher S.J."/>
            <person name="Hayward A."/>
            <person name="Shaw L.M."/>
            <person name="Masouleh A.K."/>
            <person name="Furtado A."/>
            <person name="Henry R.J."/>
            <person name="Mitter N."/>
        </authorList>
    </citation>
    <scope>NUCLEOTIDE SEQUENCE [LARGE SCALE GENOMIC DNA]</scope>
    <source>
        <strain evidence="2">cv. Hass</strain>
    </source>
</reference>
<accession>A0ACC2MGV2</accession>
<evidence type="ECO:0000313" key="1">
    <source>
        <dbReference type="EMBL" id="KAJ8644579.1"/>
    </source>
</evidence>
<gene>
    <name evidence="1" type="ORF">MRB53_006327</name>
</gene>
<sequence length="83" mass="8919">MTSWGLVLMGNGDEMQVGGEERKWQFPVVIAVDSASIKVAEQGRTILNLLIAVSALQPASTDCWEEVLGVRAVGREGTMRDGS</sequence>
<dbReference type="EMBL" id="CM056810">
    <property type="protein sequence ID" value="KAJ8644579.1"/>
    <property type="molecule type" value="Genomic_DNA"/>
</dbReference>
<organism evidence="1 2">
    <name type="scientific">Persea americana</name>
    <name type="common">Avocado</name>
    <dbReference type="NCBI Taxonomy" id="3435"/>
    <lineage>
        <taxon>Eukaryota</taxon>
        <taxon>Viridiplantae</taxon>
        <taxon>Streptophyta</taxon>
        <taxon>Embryophyta</taxon>
        <taxon>Tracheophyta</taxon>
        <taxon>Spermatophyta</taxon>
        <taxon>Magnoliopsida</taxon>
        <taxon>Magnoliidae</taxon>
        <taxon>Laurales</taxon>
        <taxon>Lauraceae</taxon>
        <taxon>Persea</taxon>
    </lineage>
</organism>
<proteinExistence type="predicted"/>
<comment type="caution">
    <text evidence="1">The sequence shown here is derived from an EMBL/GenBank/DDBJ whole genome shotgun (WGS) entry which is preliminary data.</text>
</comment>
<name>A0ACC2MGV2_PERAE</name>